<gene>
    <name evidence="3" type="ORF">A2108_03135</name>
</gene>
<proteinExistence type="predicted"/>
<evidence type="ECO:0000313" key="3">
    <source>
        <dbReference type="EMBL" id="OGM89522.1"/>
    </source>
</evidence>
<feature type="compositionally biased region" description="Basic and acidic residues" evidence="1">
    <location>
        <begin position="72"/>
        <end position="82"/>
    </location>
</feature>
<comment type="caution">
    <text evidence="3">The sequence shown here is derived from an EMBL/GenBank/DDBJ whole genome shotgun (WGS) entry which is preliminary data.</text>
</comment>
<keyword evidence="2" id="KW-0472">Membrane</keyword>
<evidence type="ECO:0008006" key="5">
    <source>
        <dbReference type="Google" id="ProtNLM"/>
    </source>
</evidence>
<feature type="region of interest" description="Disordered" evidence="1">
    <location>
        <begin position="59"/>
        <end position="91"/>
    </location>
</feature>
<dbReference type="Proteomes" id="UP000178303">
    <property type="component" value="Unassembled WGS sequence"/>
</dbReference>
<feature type="region of interest" description="Disordered" evidence="1">
    <location>
        <begin position="595"/>
        <end position="614"/>
    </location>
</feature>
<accession>A0A1F8DM67</accession>
<protein>
    <recommendedName>
        <fullName evidence="5">Bulb-type lectin domain-containing protein</fullName>
    </recommendedName>
</protein>
<name>A0A1F8DM67_9BACT</name>
<dbReference type="SUPFAM" id="SSF50998">
    <property type="entry name" value="Quinoprotein alcohol dehydrogenase-like"/>
    <property type="match status" value="2"/>
</dbReference>
<reference evidence="3 4" key="1">
    <citation type="journal article" date="2016" name="Nat. Commun.">
        <title>Thousands of microbial genomes shed light on interconnected biogeochemical processes in an aquifer system.</title>
        <authorList>
            <person name="Anantharaman K."/>
            <person name="Brown C.T."/>
            <person name="Hug L.A."/>
            <person name="Sharon I."/>
            <person name="Castelle C.J."/>
            <person name="Probst A.J."/>
            <person name="Thomas B.C."/>
            <person name="Singh A."/>
            <person name="Wilkins M.J."/>
            <person name="Karaoz U."/>
            <person name="Brodie E.L."/>
            <person name="Williams K.H."/>
            <person name="Hubbard S.S."/>
            <person name="Banfield J.F."/>
        </authorList>
    </citation>
    <scope>NUCLEOTIDE SEQUENCE [LARGE SCALE GENOMIC DNA]</scope>
</reference>
<evidence type="ECO:0000256" key="1">
    <source>
        <dbReference type="SAM" id="MobiDB-lite"/>
    </source>
</evidence>
<keyword evidence="2" id="KW-1133">Transmembrane helix</keyword>
<organism evidence="3 4">
    <name type="scientific">Candidatus Wolfebacteria bacterium GWA1_42_9</name>
    <dbReference type="NCBI Taxonomy" id="1802553"/>
    <lineage>
        <taxon>Bacteria</taxon>
        <taxon>Candidatus Wolfeibacteriota</taxon>
    </lineage>
</organism>
<evidence type="ECO:0000256" key="2">
    <source>
        <dbReference type="SAM" id="Phobius"/>
    </source>
</evidence>
<dbReference type="InterPro" id="IPR011047">
    <property type="entry name" value="Quinoprotein_ADH-like_sf"/>
</dbReference>
<keyword evidence="2" id="KW-0812">Transmembrane</keyword>
<dbReference type="PANTHER" id="PTHR42754">
    <property type="entry name" value="ENDOGLUCANASE"/>
    <property type="match status" value="1"/>
</dbReference>
<feature type="transmembrane region" description="Helical" evidence="2">
    <location>
        <begin position="7"/>
        <end position="29"/>
    </location>
</feature>
<dbReference type="EMBL" id="MGIN01000020">
    <property type="protein sequence ID" value="OGM89522.1"/>
    <property type="molecule type" value="Genomic_DNA"/>
</dbReference>
<dbReference type="PANTHER" id="PTHR42754:SF1">
    <property type="entry name" value="LIPOPROTEIN"/>
    <property type="match status" value="1"/>
</dbReference>
<dbReference type="AlphaFoldDB" id="A0A1F8DM67"/>
<sequence>MKMDQKGFANIVLVVVMVILLGTAGYFVFVENTEPAKPTIEMPTPSNTQELIPEEIPKTKTQLNEPAAGQKDITEEIQKDKGIVPPTGNTSVTRKGWAKTFGGDFNSAVNAVQQTSDGGYIATGWIGSGTVYPYNPNNPITLERTAVYLVKMDANGNEVWNKSFGGPGMSMSVCSGYDDSIICTLNKNNPSGLFDNATGHSVQQTSDGGYVIAGMYHSGKLHNRTSLTDHQQSEYDKGDEVFLIKTDANGNMQWNKTFDGEEVDEMGRSVQQTSDGGYFIVGITTSYGASPYTAKELGQVAPQDIYLIKTDANGNKVWKKVFGGTRIDMAFSGQQTSDGGYIVAGLTASWSGKKDIYRKASGALAVEDEGYIYAECIGGHIDNERELPCAEDMYLLKIDADGNKVWEKTFGMKNNRSDAGYSIQQTSDGGYIIVGQTFWHVLDSEGAISWNDARSDVYLVKTDANGNVIWEKTFGRNSSDFGYSVQQTTDGGYIVSGFTTTPFESFESLLAKYEKLGIEKPFEKVIEKDIEKSKLPAGGRIKPYLIKTDSNGNKIWERIFEDGFGRDWTWTTTWPGGMNSVRQTSDGGYIIAAGNKHTHDIPRGPTEPTPLTMGEGYDAYIIKTDANGNR</sequence>
<evidence type="ECO:0000313" key="4">
    <source>
        <dbReference type="Proteomes" id="UP000178303"/>
    </source>
</evidence>